<reference evidence="1 2" key="1">
    <citation type="journal article" date="2021" name="ISME Commun">
        <title>Automated analysis of genomic sequences facilitates high-throughput and comprehensive description of bacteria.</title>
        <authorList>
            <person name="Hitch T.C.A."/>
        </authorList>
    </citation>
    <scope>NUCLEOTIDE SEQUENCE [LARGE SCALE GENOMIC DNA]</scope>
    <source>
        <strain evidence="1 2">Sanger_31</strain>
    </source>
</reference>
<organism evidence="1 2">
    <name type="scientific">Hominimerdicola aceti</name>
    <dbReference type="NCBI Taxonomy" id="2981726"/>
    <lineage>
        <taxon>Bacteria</taxon>
        <taxon>Bacillati</taxon>
        <taxon>Bacillota</taxon>
        <taxon>Clostridia</taxon>
        <taxon>Eubacteriales</taxon>
        <taxon>Oscillospiraceae</taxon>
        <taxon>Hominimerdicola</taxon>
    </lineage>
</organism>
<dbReference type="AlphaFoldDB" id="A0AAE3IG93"/>
<gene>
    <name evidence="1" type="ORF">OCV57_07385</name>
</gene>
<accession>A0AAE3IG93</accession>
<dbReference type="EMBL" id="JAOQJZ010000006">
    <property type="protein sequence ID" value="MCU6705743.1"/>
    <property type="molecule type" value="Genomic_DNA"/>
</dbReference>
<evidence type="ECO:0000313" key="1">
    <source>
        <dbReference type="EMBL" id="MCU6705743.1"/>
    </source>
</evidence>
<sequence length="233" mass="27369">MKQGEQEAKMILVRKGVAFDDNYHDDNSHPSMPDFKYLDEERFLEVTHTLHNNAIITHINRFHRKSTAEQLEIMEKARNVYDRIHEYCYPNTEEGMAQYRCDLKLVKSHMGYDPTKWDFAEKLSEFDCDFPIIECSTENILREVREKGEKHKSGNTDLFIFVLEDEFRVMMDLLHSGPQNGCYGAFFKAILRSPFPAVYVCAWNWETQTYEIDDPLIMKFEKTENGGMVAGRI</sequence>
<name>A0AAE3IG93_9FIRM</name>
<dbReference type="Proteomes" id="UP001208131">
    <property type="component" value="Unassembled WGS sequence"/>
</dbReference>
<dbReference type="RefSeq" id="WP_267301022.1">
    <property type="nucleotide sequence ID" value="NZ_JAOQJZ010000006.1"/>
</dbReference>
<protein>
    <submittedName>
        <fullName evidence="1">Uncharacterized protein</fullName>
    </submittedName>
</protein>
<comment type="caution">
    <text evidence="1">The sequence shown here is derived from an EMBL/GenBank/DDBJ whole genome shotgun (WGS) entry which is preliminary data.</text>
</comment>
<proteinExistence type="predicted"/>
<keyword evidence="2" id="KW-1185">Reference proteome</keyword>
<evidence type="ECO:0000313" key="2">
    <source>
        <dbReference type="Proteomes" id="UP001208131"/>
    </source>
</evidence>